<comment type="caution">
    <text evidence="1">The sequence shown here is derived from an EMBL/GenBank/DDBJ whole genome shotgun (WGS) entry which is preliminary data.</text>
</comment>
<dbReference type="AlphaFoldDB" id="A0A2A5B3F9"/>
<dbReference type="Proteomes" id="UP000218327">
    <property type="component" value="Unassembled WGS sequence"/>
</dbReference>
<protein>
    <submittedName>
        <fullName evidence="1">Uncharacterized protein</fullName>
    </submittedName>
</protein>
<dbReference type="EMBL" id="NVVJ01000014">
    <property type="protein sequence ID" value="PCJ25871.1"/>
    <property type="molecule type" value="Genomic_DNA"/>
</dbReference>
<sequence>MPLTAVGKIFRPTLRQSIAEVVITELLQEQQIEASVSGEIDKKKGLVISISVDDSSKVELVKQHVQSYTFTTEVS</sequence>
<accession>A0A2A5B3F9</accession>
<gene>
    <name evidence="1" type="ORF">COA96_06385</name>
</gene>
<evidence type="ECO:0000313" key="1">
    <source>
        <dbReference type="EMBL" id="PCJ25871.1"/>
    </source>
</evidence>
<organism evidence="1 2">
    <name type="scientific">SAR86 cluster bacterium</name>
    <dbReference type="NCBI Taxonomy" id="2030880"/>
    <lineage>
        <taxon>Bacteria</taxon>
        <taxon>Pseudomonadati</taxon>
        <taxon>Pseudomonadota</taxon>
        <taxon>Gammaproteobacteria</taxon>
        <taxon>SAR86 cluster</taxon>
    </lineage>
</organism>
<proteinExistence type="predicted"/>
<evidence type="ECO:0000313" key="2">
    <source>
        <dbReference type="Proteomes" id="UP000218327"/>
    </source>
</evidence>
<name>A0A2A5B3F9_9GAMM</name>
<reference evidence="2" key="1">
    <citation type="submission" date="2017-08" db="EMBL/GenBank/DDBJ databases">
        <title>A dynamic microbial community with high functional redundancy inhabits the cold, oxic subseafloor aquifer.</title>
        <authorList>
            <person name="Tully B.J."/>
            <person name="Wheat C.G."/>
            <person name="Glazer B.T."/>
            <person name="Huber J.A."/>
        </authorList>
    </citation>
    <scope>NUCLEOTIDE SEQUENCE [LARGE SCALE GENOMIC DNA]</scope>
</reference>